<dbReference type="EMBL" id="JAFBDZ010000003">
    <property type="protein sequence ID" value="MBM7586359.1"/>
    <property type="molecule type" value="Genomic_DNA"/>
</dbReference>
<comment type="caution">
    <text evidence="1">The sequence shown here is derived from an EMBL/GenBank/DDBJ whole genome shotgun (WGS) entry which is preliminary data.</text>
</comment>
<dbReference type="RefSeq" id="WP_205173593.1">
    <property type="nucleotide sequence ID" value="NZ_JAFBDZ010000003.1"/>
</dbReference>
<organism evidence="1 2">
    <name type="scientific">Rossellomorea pakistanensis</name>
    <dbReference type="NCBI Taxonomy" id="992288"/>
    <lineage>
        <taxon>Bacteria</taxon>
        <taxon>Bacillati</taxon>
        <taxon>Bacillota</taxon>
        <taxon>Bacilli</taxon>
        <taxon>Bacillales</taxon>
        <taxon>Bacillaceae</taxon>
        <taxon>Rossellomorea</taxon>
    </lineage>
</organism>
<dbReference type="InterPro" id="IPR052396">
    <property type="entry name" value="Meiotic_Drive_Suppr_Kinase"/>
</dbReference>
<evidence type="ECO:0000313" key="2">
    <source>
        <dbReference type="Proteomes" id="UP001646157"/>
    </source>
</evidence>
<evidence type="ECO:0000313" key="1">
    <source>
        <dbReference type="EMBL" id="MBM7586359.1"/>
    </source>
</evidence>
<sequence length="205" mass="23898">MKSYKELATSVQFIVKKSGVVLVSKDDALETVGLGRSAYVFKIGSTNKVLKVFFPQFIETAKEEAQIYEQLQGNKYFPMLFEAGVGYLVIEYVEGTTLFDCLRKGIYISEDIIIEIDHALDTARLKGLNPSDIHLRNILLTKKGTIKMIDVARYRQNKDCTQWDDLKRVYRDYYLKSFFPKKIPAFIMNTIAFFYKKKWTPEWRK</sequence>
<dbReference type="Proteomes" id="UP001646157">
    <property type="component" value="Unassembled WGS sequence"/>
</dbReference>
<dbReference type="SUPFAM" id="SSF56112">
    <property type="entry name" value="Protein kinase-like (PK-like)"/>
    <property type="match status" value="1"/>
</dbReference>
<gene>
    <name evidence="1" type="ORF">JOC86_002911</name>
</gene>
<keyword evidence="1" id="KW-0418">Kinase</keyword>
<accession>A0ABS2NEU3</accession>
<name>A0ABS2NEU3_9BACI</name>
<keyword evidence="2" id="KW-1185">Reference proteome</keyword>
<protein>
    <submittedName>
        <fullName evidence="1">Ser/Thr protein kinase</fullName>
    </submittedName>
</protein>
<proteinExistence type="predicted"/>
<dbReference type="PANTHER" id="PTHR37171">
    <property type="entry name" value="SERINE/THREONINE-PROTEIN KINASE YRZF-RELATED"/>
    <property type="match status" value="1"/>
</dbReference>
<dbReference type="PANTHER" id="PTHR37171:SF1">
    <property type="entry name" value="SERINE_THREONINE-PROTEIN KINASE YRZF-RELATED"/>
    <property type="match status" value="1"/>
</dbReference>
<dbReference type="Gene3D" id="1.10.510.10">
    <property type="entry name" value="Transferase(Phosphotransferase) domain 1"/>
    <property type="match status" value="1"/>
</dbReference>
<dbReference type="InterPro" id="IPR011009">
    <property type="entry name" value="Kinase-like_dom_sf"/>
</dbReference>
<keyword evidence="1" id="KW-0808">Transferase</keyword>
<dbReference type="GO" id="GO:0016301">
    <property type="term" value="F:kinase activity"/>
    <property type="evidence" value="ECO:0007669"/>
    <property type="project" value="UniProtKB-KW"/>
</dbReference>
<reference evidence="1 2" key="1">
    <citation type="submission" date="2021-01" db="EMBL/GenBank/DDBJ databases">
        <title>Genomic Encyclopedia of Type Strains, Phase IV (KMG-IV): sequencing the most valuable type-strain genomes for metagenomic binning, comparative biology and taxonomic classification.</title>
        <authorList>
            <person name="Goeker M."/>
        </authorList>
    </citation>
    <scope>NUCLEOTIDE SEQUENCE [LARGE SCALE GENOMIC DNA]</scope>
    <source>
        <strain evidence="1 2">DSM 24834</strain>
    </source>
</reference>